<evidence type="ECO:0000313" key="2">
    <source>
        <dbReference type="Proteomes" id="UP001501600"/>
    </source>
</evidence>
<dbReference type="InterPro" id="IPR047324">
    <property type="entry name" value="LbH_gamma_CA-like"/>
</dbReference>
<accession>A0ABP9SC19</accession>
<gene>
    <name evidence="1" type="ORF">GCM10025772_26000</name>
</gene>
<dbReference type="SUPFAM" id="SSF51161">
    <property type="entry name" value="Trimeric LpxA-like enzymes"/>
    <property type="match status" value="1"/>
</dbReference>
<dbReference type="Pfam" id="PF00132">
    <property type="entry name" value="Hexapep"/>
    <property type="match status" value="1"/>
</dbReference>
<dbReference type="Proteomes" id="UP001501600">
    <property type="component" value="Unassembled WGS sequence"/>
</dbReference>
<keyword evidence="2" id="KW-1185">Reference proteome</keyword>
<reference evidence="2" key="1">
    <citation type="journal article" date="2019" name="Int. J. Syst. Evol. Microbiol.">
        <title>The Global Catalogue of Microorganisms (GCM) 10K type strain sequencing project: providing services to taxonomists for standard genome sequencing and annotation.</title>
        <authorList>
            <consortium name="The Broad Institute Genomics Platform"/>
            <consortium name="The Broad Institute Genome Sequencing Center for Infectious Disease"/>
            <person name="Wu L."/>
            <person name="Ma J."/>
        </authorList>
    </citation>
    <scope>NUCLEOTIDE SEQUENCE [LARGE SCALE GENOMIC DNA]</scope>
    <source>
        <strain evidence="2">JCM 18720</strain>
    </source>
</reference>
<dbReference type="InterPro" id="IPR050484">
    <property type="entry name" value="Transf_Hexapept/Carb_Anhydrase"/>
</dbReference>
<dbReference type="RefSeq" id="WP_345317598.1">
    <property type="nucleotide sequence ID" value="NZ_BAABLF010000027.1"/>
</dbReference>
<comment type="caution">
    <text evidence="1">The sequence shown here is derived from an EMBL/GenBank/DDBJ whole genome shotgun (WGS) entry which is preliminary data.</text>
</comment>
<dbReference type="EMBL" id="BAABLF010000027">
    <property type="protein sequence ID" value="GAA5193981.1"/>
    <property type="molecule type" value="Genomic_DNA"/>
</dbReference>
<dbReference type="InterPro" id="IPR011004">
    <property type="entry name" value="Trimer_LpxA-like_sf"/>
</dbReference>
<dbReference type="CDD" id="cd04645">
    <property type="entry name" value="LbH_gamma_CA_like"/>
    <property type="match status" value="1"/>
</dbReference>
<protein>
    <submittedName>
        <fullName evidence="1">Gamma carbonic anhydrase family protein</fullName>
    </submittedName>
</protein>
<evidence type="ECO:0000313" key="1">
    <source>
        <dbReference type="EMBL" id="GAA5193981.1"/>
    </source>
</evidence>
<dbReference type="InterPro" id="IPR001451">
    <property type="entry name" value="Hexapep"/>
</dbReference>
<sequence length="178" mass="18931">MTIKSYRGVKPTVAARVFIDESAVLYGDITLGEDASIWPFVVARGDVNRITIGSKTNIQDASVLHVSRSSEANPAGHPLIIGNDVTVGHKAMLHGCHIHDRVLVGMGAIVLDGAVIEENVVIGAGALVPPGKRLTSGYLYVGSPAKAARPLSDEEIAFLKTSADGYVMLKDHYLEENN</sequence>
<name>A0ABP9SC19_9GAMM</name>
<organism evidence="1 2">
    <name type="scientific">Ferrimonas gelatinilytica</name>
    <dbReference type="NCBI Taxonomy" id="1255257"/>
    <lineage>
        <taxon>Bacteria</taxon>
        <taxon>Pseudomonadati</taxon>
        <taxon>Pseudomonadota</taxon>
        <taxon>Gammaproteobacteria</taxon>
        <taxon>Alteromonadales</taxon>
        <taxon>Ferrimonadaceae</taxon>
        <taxon>Ferrimonas</taxon>
    </lineage>
</organism>
<proteinExistence type="predicted"/>
<dbReference type="Gene3D" id="2.160.10.10">
    <property type="entry name" value="Hexapeptide repeat proteins"/>
    <property type="match status" value="1"/>
</dbReference>
<dbReference type="PANTHER" id="PTHR13061:SF56">
    <property type="entry name" value="PROTEIN YRDA"/>
    <property type="match status" value="1"/>
</dbReference>
<dbReference type="PANTHER" id="PTHR13061">
    <property type="entry name" value="DYNACTIN SUBUNIT P25"/>
    <property type="match status" value="1"/>
</dbReference>